<dbReference type="Pfam" id="PF00023">
    <property type="entry name" value="Ank"/>
    <property type="match status" value="1"/>
</dbReference>
<dbReference type="AlphaFoldDB" id="F0WRI7"/>
<dbReference type="SMART" id="SM00248">
    <property type="entry name" value="ANK"/>
    <property type="match status" value="5"/>
</dbReference>
<keyword evidence="2 3" id="KW-0040">ANK repeat</keyword>
<dbReference type="Gene3D" id="1.25.40.20">
    <property type="entry name" value="Ankyrin repeat-containing domain"/>
    <property type="match status" value="3"/>
</dbReference>
<dbReference type="PANTHER" id="PTHR24171:SF9">
    <property type="entry name" value="ANKYRIN REPEAT DOMAIN-CONTAINING PROTEIN 39"/>
    <property type="match status" value="1"/>
</dbReference>
<name>F0WRI7_9STRA</name>
<dbReference type="SUPFAM" id="SSF48403">
    <property type="entry name" value="Ankyrin repeat"/>
    <property type="match status" value="1"/>
</dbReference>
<dbReference type="PROSITE" id="PS50297">
    <property type="entry name" value="ANK_REP_REGION"/>
    <property type="match status" value="4"/>
</dbReference>
<evidence type="ECO:0000313" key="5">
    <source>
        <dbReference type="EMBL" id="CCA23950.1"/>
    </source>
</evidence>
<evidence type="ECO:0000256" key="3">
    <source>
        <dbReference type="PROSITE-ProRule" id="PRU00023"/>
    </source>
</evidence>
<reference evidence="5" key="1">
    <citation type="journal article" date="2011" name="PLoS Biol.">
        <title>Gene gain and loss during evolution of obligate parasitism in the white rust pathogen of Arabidopsis thaliana.</title>
        <authorList>
            <person name="Kemen E."/>
            <person name="Gardiner A."/>
            <person name="Schultz-Larsen T."/>
            <person name="Kemen A.C."/>
            <person name="Balmuth A.L."/>
            <person name="Robert-Seilaniantz A."/>
            <person name="Bailey K."/>
            <person name="Holub E."/>
            <person name="Studholme D.J."/>
            <person name="Maclean D."/>
            <person name="Jones J.D."/>
        </authorList>
    </citation>
    <scope>NUCLEOTIDE SEQUENCE</scope>
</reference>
<feature type="repeat" description="ANK" evidence="3">
    <location>
        <begin position="482"/>
        <end position="514"/>
    </location>
</feature>
<accession>F0WRI7</accession>
<feature type="repeat" description="ANK" evidence="3">
    <location>
        <begin position="449"/>
        <end position="481"/>
    </location>
</feature>
<feature type="repeat" description="ANK" evidence="3">
    <location>
        <begin position="416"/>
        <end position="448"/>
    </location>
</feature>
<reference evidence="5" key="2">
    <citation type="submission" date="2011-02" db="EMBL/GenBank/DDBJ databases">
        <authorList>
            <person name="MacLean D."/>
        </authorList>
    </citation>
    <scope>NUCLEOTIDE SEQUENCE</scope>
</reference>
<dbReference type="InterPro" id="IPR002110">
    <property type="entry name" value="Ankyrin_rpt"/>
</dbReference>
<dbReference type="PANTHER" id="PTHR24171">
    <property type="entry name" value="ANKYRIN REPEAT DOMAIN-CONTAINING PROTEIN 39-RELATED"/>
    <property type="match status" value="1"/>
</dbReference>
<keyword evidence="1" id="KW-0677">Repeat</keyword>
<dbReference type="Pfam" id="PF13857">
    <property type="entry name" value="Ank_5"/>
    <property type="match status" value="1"/>
</dbReference>
<feature type="compositionally biased region" description="Polar residues" evidence="4">
    <location>
        <begin position="98"/>
        <end position="129"/>
    </location>
</feature>
<dbReference type="HOGENOM" id="CLU_023076_0_0_1"/>
<feature type="repeat" description="ANK" evidence="3">
    <location>
        <begin position="321"/>
        <end position="353"/>
    </location>
</feature>
<feature type="region of interest" description="Disordered" evidence="4">
    <location>
        <begin position="222"/>
        <end position="244"/>
    </location>
</feature>
<gene>
    <name evidence="5" type="primary">AlNc14C215G8987</name>
    <name evidence="5" type="ORF">ALNC14_100940</name>
</gene>
<proteinExistence type="predicted"/>
<dbReference type="PROSITE" id="PS50088">
    <property type="entry name" value="ANK_REPEAT"/>
    <property type="match status" value="5"/>
</dbReference>
<feature type="compositionally biased region" description="Polar residues" evidence="4">
    <location>
        <begin position="139"/>
        <end position="163"/>
    </location>
</feature>
<organism evidence="5">
    <name type="scientific">Albugo laibachii Nc14</name>
    <dbReference type="NCBI Taxonomy" id="890382"/>
    <lineage>
        <taxon>Eukaryota</taxon>
        <taxon>Sar</taxon>
        <taxon>Stramenopiles</taxon>
        <taxon>Oomycota</taxon>
        <taxon>Peronosporomycetes</taxon>
        <taxon>Albuginales</taxon>
        <taxon>Albuginaceae</taxon>
        <taxon>Albugo</taxon>
    </lineage>
</organism>
<dbReference type="InterPro" id="IPR036770">
    <property type="entry name" value="Ankyrin_rpt-contain_sf"/>
</dbReference>
<evidence type="ECO:0000256" key="4">
    <source>
        <dbReference type="SAM" id="MobiDB-lite"/>
    </source>
</evidence>
<sequence>MMIPRCFLSLRLHESLSFLQSNATSHQRELCRAGELSPLSYNTLLFRYSLKATEIPSKLSGRKKKQKNTELEMDENPNKNHDSLLSPPRKRARIEAASGQTIENAQGIDTLQTQEQESANEIRNSSPLQENAALMPPVSNISSQSTAETSAPSAEDTIQSTHAPVNNPVFHGVTQESSIFSLSDARINEISRELSMEEFIQFASISSLLLPVSVCSTMRGSSRYPTEEIGTDDEDAPRTTLPTATTCDTSRLSTNDFGFFDVPSSLALGLTEDSLEDLKSMMFTWAKEHKVDETIRFLKFMMQDEMHSKLMRRLTKAEDTSGLTLLMIAVKSNHFNLCSTLLEAGADINQHNEKRTYALLLAAQKGSFKMAKFLVDHGANKDSKNMALIPASHFGHLDVVHVLLECGAHQNYTNRKGTTPLMRAAQEGREDVVEYLLKRGVDVCTANNEGMTALMLASQRGHANIARRLIDAGSDVNQQTRQGSTALILASKRGHIEAVEALLTAGADIFLKDDRGKAAAETAHRRGHVDLFLKISVGNQLRLMREGLRRQRCYEIVRLSALYLLRRASIRQSFPAPQWKQYSDLMHRTVHLPRPLLRNIATFLPDCNMWERRLQYLRYEAPYQPNRVVHQGIQMIDEILSSAIDTAPLDASGPSGKPPISRLAYLRDNSAYRRRLEDDIRAPLDTELIVKMHQMADIQGALRSYPVGAAIHFGIEVAQDIVSLLRSLLDWDSRRIKQQIDEMERLDRAAMQ</sequence>
<feature type="repeat" description="ANK" evidence="3">
    <location>
        <begin position="354"/>
        <end position="386"/>
    </location>
</feature>
<protein>
    <submittedName>
        <fullName evidence="5">Uncharacterized protein AlNc14C215G8987</fullName>
    </submittedName>
</protein>
<evidence type="ECO:0000256" key="2">
    <source>
        <dbReference type="ARBA" id="ARBA00023043"/>
    </source>
</evidence>
<feature type="region of interest" description="Disordered" evidence="4">
    <location>
        <begin position="57"/>
        <end position="163"/>
    </location>
</feature>
<dbReference type="Pfam" id="PF12796">
    <property type="entry name" value="Ank_2"/>
    <property type="match status" value="1"/>
</dbReference>
<dbReference type="EMBL" id="FR824260">
    <property type="protein sequence ID" value="CCA23950.1"/>
    <property type="molecule type" value="Genomic_DNA"/>
</dbReference>
<evidence type="ECO:0000256" key="1">
    <source>
        <dbReference type="ARBA" id="ARBA00022737"/>
    </source>
</evidence>